<dbReference type="EMBL" id="BAAATL010000016">
    <property type="protein sequence ID" value="GAA2489100.1"/>
    <property type="molecule type" value="Genomic_DNA"/>
</dbReference>
<comment type="caution">
    <text evidence="2">The sequence shown here is derived from an EMBL/GenBank/DDBJ whole genome shotgun (WGS) entry which is preliminary data.</text>
</comment>
<reference evidence="3" key="1">
    <citation type="journal article" date="2019" name="Int. J. Syst. Evol. Microbiol.">
        <title>The Global Catalogue of Microorganisms (GCM) 10K type strain sequencing project: providing services to taxonomists for standard genome sequencing and annotation.</title>
        <authorList>
            <consortium name="The Broad Institute Genomics Platform"/>
            <consortium name="The Broad Institute Genome Sequencing Center for Infectious Disease"/>
            <person name="Wu L."/>
            <person name="Ma J."/>
        </authorList>
    </citation>
    <scope>NUCLEOTIDE SEQUENCE [LARGE SCALE GENOMIC DNA]</scope>
    <source>
        <strain evidence="3">JCM 6923</strain>
    </source>
</reference>
<accession>A0ABP5Z272</accession>
<evidence type="ECO:0000313" key="2">
    <source>
        <dbReference type="EMBL" id="GAA2489100.1"/>
    </source>
</evidence>
<evidence type="ECO:0000256" key="1">
    <source>
        <dbReference type="SAM" id="MobiDB-lite"/>
    </source>
</evidence>
<protein>
    <submittedName>
        <fullName evidence="2">Uncharacterized protein</fullName>
    </submittedName>
</protein>
<proteinExistence type="predicted"/>
<organism evidence="2 3">
    <name type="scientific">Streptomyces graminearus</name>
    <dbReference type="NCBI Taxonomy" id="284030"/>
    <lineage>
        <taxon>Bacteria</taxon>
        <taxon>Bacillati</taxon>
        <taxon>Actinomycetota</taxon>
        <taxon>Actinomycetes</taxon>
        <taxon>Kitasatosporales</taxon>
        <taxon>Streptomycetaceae</taxon>
        <taxon>Streptomyces</taxon>
    </lineage>
</organism>
<dbReference type="RefSeq" id="WP_346075523.1">
    <property type="nucleotide sequence ID" value="NZ_BAAATL010000016.1"/>
</dbReference>
<sequence length="74" mass="8083">MSHSFATVVVHPPEPDHRGRRVTVAGSTMGYARDAVDVLWLVWAAGLDPDEVRLDDPDRVECRGAGPEVWTCPG</sequence>
<evidence type="ECO:0000313" key="3">
    <source>
        <dbReference type="Proteomes" id="UP001501721"/>
    </source>
</evidence>
<dbReference type="Proteomes" id="UP001501721">
    <property type="component" value="Unassembled WGS sequence"/>
</dbReference>
<gene>
    <name evidence="2" type="ORF">GCM10010422_39180</name>
</gene>
<feature type="region of interest" description="Disordered" evidence="1">
    <location>
        <begin position="1"/>
        <end position="21"/>
    </location>
</feature>
<keyword evidence="3" id="KW-1185">Reference proteome</keyword>
<name>A0ABP5Z272_9ACTN</name>